<proteinExistence type="predicted"/>
<gene>
    <name evidence="1" type="ORF">QVD17_24289</name>
</gene>
<dbReference type="AlphaFoldDB" id="A0AAD8NMP2"/>
<organism evidence="1 2">
    <name type="scientific">Tagetes erecta</name>
    <name type="common">African marigold</name>
    <dbReference type="NCBI Taxonomy" id="13708"/>
    <lineage>
        <taxon>Eukaryota</taxon>
        <taxon>Viridiplantae</taxon>
        <taxon>Streptophyta</taxon>
        <taxon>Embryophyta</taxon>
        <taxon>Tracheophyta</taxon>
        <taxon>Spermatophyta</taxon>
        <taxon>Magnoliopsida</taxon>
        <taxon>eudicotyledons</taxon>
        <taxon>Gunneridae</taxon>
        <taxon>Pentapetalae</taxon>
        <taxon>asterids</taxon>
        <taxon>campanulids</taxon>
        <taxon>Asterales</taxon>
        <taxon>Asteraceae</taxon>
        <taxon>Asteroideae</taxon>
        <taxon>Heliantheae alliance</taxon>
        <taxon>Tageteae</taxon>
        <taxon>Tagetes</taxon>
    </lineage>
</organism>
<sequence>MAVGDANIAFLHNSLKWRNHRPQIKVIIDSNGVRHEGGDVSKAFVDHYVKILGSQDDSSMPDFLWASGPMKKGIVKVAGKRCAGPKRKVDLESNWLRI</sequence>
<reference evidence="1" key="1">
    <citation type="journal article" date="2023" name="bioRxiv">
        <title>Improved chromosome-level genome assembly for marigold (Tagetes erecta).</title>
        <authorList>
            <person name="Jiang F."/>
            <person name="Yuan L."/>
            <person name="Wang S."/>
            <person name="Wang H."/>
            <person name="Xu D."/>
            <person name="Wang A."/>
            <person name="Fan W."/>
        </authorList>
    </citation>
    <scope>NUCLEOTIDE SEQUENCE</scope>
    <source>
        <strain evidence="1">WSJ</strain>
        <tissue evidence="1">Leaf</tissue>
    </source>
</reference>
<evidence type="ECO:0000313" key="2">
    <source>
        <dbReference type="Proteomes" id="UP001229421"/>
    </source>
</evidence>
<dbReference type="EMBL" id="JAUHHV010000006">
    <property type="protein sequence ID" value="KAK1421725.1"/>
    <property type="molecule type" value="Genomic_DNA"/>
</dbReference>
<dbReference type="Proteomes" id="UP001229421">
    <property type="component" value="Unassembled WGS sequence"/>
</dbReference>
<keyword evidence="2" id="KW-1185">Reference proteome</keyword>
<evidence type="ECO:0000313" key="1">
    <source>
        <dbReference type="EMBL" id="KAK1421725.1"/>
    </source>
</evidence>
<name>A0AAD8NMP2_TARER</name>
<accession>A0AAD8NMP2</accession>
<comment type="caution">
    <text evidence="1">The sequence shown here is derived from an EMBL/GenBank/DDBJ whole genome shotgun (WGS) entry which is preliminary data.</text>
</comment>
<protein>
    <submittedName>
        <fullName evidence="1">Uncharacterized protein</fullName>
    </submittedName>
</protein>